<comment type="caution">
    <text evidence="8">The sequence shown here is derived from an EMBL/GenBank/DDBJ whole genome shotgun (WGS) entry which is preliminary data.</text>
</comment>
<accession>A0ABS0P419</accession>
<name>A0ABS0P419_9BRAD</name>
<keyword evidence="4" id="KW-0998">Cell outer membrane</keyword>
<dbReference type="Proteomes" id="UP001194539">
    <property type="component" value="Unassembled WGS sequence"/>
</dbReference>
<keyword evidence="3" id="KW-0472">Membrane</keyword>
<comment type="subcellular location">
    <subcellularLocation>
        <location evidence="1">Cell outer membrane</location>
    </subcellularLocation>
</comment>
<evidence type="ECO:0000313" key="8">
    <source>
        <dbReference type="EMBL" id="MBH5388011.1"/>
    </source>
</evidence>
<protein>
    <submittedName>
        <fullName evidence="8">Porin family protein</fullName>
    </submittedName>
</protein>
<dbReference type="Gene3D" id="2.40.160.20">
    <property type="match status" value="1"/>
</dbReference>
<feature type="signal peptide" evidence="6">
    <location>
        <begin position="1"/>
        <end position="23"/>
    </location>
</feature>
<keyword evidence="2 6" id="KW-0732">Signal</keyword>
<dbReference type="RefSeq" id="WP_061879523.1">
    <property type="nucleotide sequence ID" value="NZ_JACEGD010000014.1"/>
</dbReference>
<dbReference type="InterPro" id="IPR011250">
    <property type="entry name" value="OMP/PagP_B-barrel"/>
</dbReference>
<dbReference type="Pfam" id="PF13505">
    <property type="entry name" value="OMP_b-brl"/>
    <property type="match status" value="1"/>
</dbReference>
<reference evidence="8 9" key="1">
    <citation type="submission" date="2020-07" db="EMBL/GenBank/DDBJ databases">
        <title>Bradyrhizobium diversity isolated from nodules of indigenous legumes of Western Australia.</title>
        <authorList>
            <person name="Klepa M.S."/>
        </authorList>
    </citation>
    <scope>NUCLEOTIDE SEQUENCE [LARGE SCALE GENOMIC DNA]</scope>
    <source>
        <strain evidence="8 9">CNPSo 4019</strain>
    </source>
</reference>
<evidence type="ECO:0000256" key="2">
    <source>
        <dbReference type="ARBA" id="ARBA00022729"/>
    </source>
</evidence>
<dbReference type="InterPro" id="IPR051692">
    <property type="entry name" value="OMP-like"/>
</dbReference>
<dbReference type="SUPFAM" id="SSF56925">
    <property type="entry name" value="OMPA-like"/>
    <property type="match status" value="1"/>
</dbReference>
<dbReference type="PANTHER" id="PTHR34001:SF3">
    <property type="entry name" value="BLL7405 PROTEIN"/>
    <property type="match status" value="1"/>
</dbReference>
<evidence type="ECO:0000256" key="1">
    <source>
        <dbReference type="ARBA" id="ARBA00004442"/>
    </source>
</evidence>
<evidence type="ECO:0000256" key="4">
    <source>
        <dbReference type="ARBA" id="ARBA00023237"/>
    </source>
</evidence>
<dbReference type="InterPro" id="IPR027385">
    <property type="entry name" value="Beta-barrel_OMP"/>
</dbReference>
<dbReference type="EMBL" id="JACEGD010000014">
    <property type="protein sequence ID" value="MBH5388011.1"/>
    <property type="molecule type" value="Genomic_DNA"/>
</dbReference>
<comment type="similarity">
    <text evidence="5">Belongs to the Omp25/RopB family.</text>
</comment>
<evidence type="ECO:0000256" key="6">
    <source>
        <dbReference type="SAM" id="SignalP"/>
    </source>
</evidence>
<evidence type="ECO:0000259" key="7">
    <source>
        <dbReference type="Pfam" id="PF13505"/>
    </source>
</evidence>
<evidence type="ECO:0000256" key="3">
    <source>
        <dbReference type="ARBA" id="ARBA00023136"/>
    </source>
</evidence>
<evidence type="ECO:0000256" key="5">
    <source>
        <dbReference type="ARBA" id="ARBA00038306"/>
    </source>
</evidence>
<gene>
    <name evidence="8" type="ORF">H1B27_17275</name>
</gene>
<keyword evidence="9" id="KW-1185">Reference proteome</keyword>
<evidence type="ECO:0000313" key="9">
    <source>
        <dbReference type="Proteomes" id="UP001194539"/>
    </source>
</evidence>
<sequence length="241" mass="25270">MKKSLLLAAVSLVALSAAAPAMAADLAARPYTKAPPAAIAAVYDWSGFYIGVNGGGGSADTSWDLVNFGPEGSHNSTGGTVGGQIGYRFQTGQFVFGVEGQGNWADFSGDNISLIAPGNRNRTKMDAFGLITGQVGYAWNNVLLYVKGGAAVVSNKYDVYSVATGANIDNADETRWGGTVGAGLEFGFAPNWTVGVEYNHIFLGDQNVTFASGAVDRIKQDVDMGLVRLNYKFGGPMLARY</sequence>
<dbReference type="PANTHER" id="PTHR34001">
    <property type="entry name" value="BLL7405 PROTEIN"/>
    <property type="match status" value="1"/>
</dbReference>
<organism evidence="8 9">
    <name type="scientific">Bradyrhizobium diversitatis</name>
    <dbReference type="NCBI Taxonomy" id="2755406"/>
    <lineage>
        <taxon>Bacteria</taxon>
        <taxon>Pseudomonadati</taxon>
        <taxon>Pseudomonadota</taxon>
        <taxon>Alphaproteobacteria</taxon>
        <taxon>Hyphomicrobiales</taxon>
        <taxon>Nitrobacteraceae</taxon>
        <taxon>Bradyrhizobium</taxon>
    </lineage>
</organism>
<proteinExistence type="inferred from homology"/>
<feature type="chain" id="PRO_5046187656" evidence="6">
    <location>
        <begin position="24"/>
        <end position="241"/>
    </location>
</feature>
<feature type="domain" description="Outer membrane protein beta-barrel" evidence="7">
    <location>
        <begin position="21"/>
        <end position="205"/>
    </location>
</feature>